<organism evidence="8 9">
    <name type="scientific">Dothistroma septosporum (strain NZE10 / CBS 128990)</name>
    <name type="common">Red band needle blight fungus</name>
    <name type="synonym">Mycosphaerella pini</name>
    <dbReference type="NCBI Taxonomy" id="675120"/>
    <lineage>
        <taxon>Eukaryota</taxon>
        <taxon>Fungi</taxon>
        <taxon>Dikarya</taxon>
        <taxon>Ascomycota</taxon>
        <taxon>Pezizomycotina</taxon>
        <taxon>Dothideomycetes</taxon>
        <taxon>Dothideomycetidae</taxon>
        <taxon>Mycosphaerellales</taxon>
        <taxon>Mycosphaerellaceae</taxon>
        <taxon>Dothistroma</taxon>
    </lineage>
</organism>
<dbReference type="AlphaFoldDB" id="N1PMY7"/>
<dbReference type="Proteomes" id="UP000016933">
    <property type="component" value="Unassembled WGS sequence"/>
</dbReference>
<dbReference type="InterPro" id="IPR040424">
    <property type="entry name" value="Smn1"/>
</dbReference>
<dbReference type="InterPro" id="IPR049481">
    <property type="entry name" value="SMN_G2-BD"/>
</dbReference>
<evidence type="ECO:0000256" key="2">
    <source>
        <dbReference type="ARBA" id="ARBA00005371"/>
    </source>
</evidence>
<dbReference type="eggNOG" id="KOG4327">
    <property type="taxonomic scope" value="Eukaryota"/>
</dbReference>
<comment type="subcellular location">
    <subcellularLocation>
        <location evidence="1">Nucleus</location>
    </subcellularLocation>
</comment>
<protein>
    <recommendedName>
        <fullName evidence="7">Survival Motor Neuron Gemin2-binding domain-containing protein</fullName>
    </recommendedName>
</protein>
<feature type="compositionally biased region" description="Polar residues" evidence="6">
    <location>
        <begin position="52"/>
        <end position="70"/>
    </location>
</feature>
<dbReference type="OMA" id="MMSWYFA"/>
<sequence length="155" mass="16622">MAAQENIELTHDELWDDSALVNSWDDAFAEYKKYHSLAAKGEKVDIEATQKHGATSSKSKAMPNGNTEQPHSAAPVNFINTPNSIAATTPAPATATAPVIGPALPPGLASLPQNLITPGQDENLKNIMMSWYYAGYYTGLYEGQQKAWAAMQEGG</sequence>
<dbReference type="GO" id="GO:0008380">
    <property type="term" value="P:RNA splicing"/>
    <property type="evidence" value="ECO:0007669"/>
    <property type="project" value="UniProtKB-KW"/>
</dbReference>
<dbReference type="CDD" id="cd22851">
    <property type="entry name" value="SMN_N"/>
    <property type="match status" value="1"/>
</dbReference>
<dbReference type="PANTHER" id="PTHR39267">
    <property type="entry name" value="SURVIVAL MOTOR NEURON-LIKE PROTEIN 1"/>
    <property type="match status" value="1"/>
</dbReference>
<evidence type="ECO:0000313" key="8">
    <source>
        <dbReference type="EMBL" id="EME44796.1"/>
    </source>
</evidence>
<evidence type="ECO:0000313" key="9">
    <source>
        <dbReference type="Proteomes" id="UP000016933"/>
    </source>
</evidence>
<evidence type="ECO:0000256" key="5">
    <source>
        <dbReference type="ARBA" id="ARBA00023242"/>
    </source>
</evidence>
<gene>
    <name evidence="8" type="ORF">DOTSEDRAFT_24779</name>
</gene>
<evidence type="ECO:0000256" key="4">
    <source>
        <dbReference type="ARBA" id="ARBA00023187"/>
    </source>
</evidence>
<name>N1PMY7_DOTSN</name>
<dbReference type="PANTHER" id="PTHR39267:SF1">
    <property type="entry name" value="SURVIVAL MOTOR NEURON PROTEIN"/>
    <property type="match status" value="1"/>
</dbReference>
<evidence type="ECO:0000256" key="1">
    <source>
        <dbReference type="ARBA" id="ARBA00004123"/>
    </source>
</evidence>
<keyword evidence="5" id="KW-0539">Nucleus</keyword>
<dbReference type="STRING" id="675120.N1PMY7"/>
<dbReference type="EMBL" id="KB446539">
    <property type="protein sequence ID" value="EME44796.1"/>
    <property type="molecule type" value="Genomic_DNA"/>
</dbReference>
<dbReference type="OrthoDB" id="197400at2759"/>
<feature type="domain" description="Survival Motor Neuron Gemin2-binding" evidence="7">
    <location>
        <begin position="12"/>
        <end position="35"/>
    </location>
</feature>
<comment type="similarity">
    <text evidence="2">Belongs to the SMN family.</text>
</comment>
<dbReference type="HOGENOM" id="CLU_093937_1_0_1"/>
<accession>N1PMY7</accession>
<reference evidence="9" key="1">
    <citation type="journal article" date="2012" name="PLoS Genet.">
        <title>The genomes of the fungal plant pathogens Cladosporium fulvum and Dothistroma septosporum reveal adaptation to different hosts and lifestyles but also signatures of common ancestry.</title>
        <authorList>
            <person name="de Wit P.J.G.M."/>
            <person name="van der Burgt A."/>
            <person name="Oekmen B."/>
            <person name="Stergiopoulos I."/>
            <person name="Abd-Elsalam K.A."/>
            <person name="Aerts A.L."/>
            <person name="Bahkali A.H."/>
            <person name="Beenen H.G."/>
            <person name="Chettri P."/>
            <person name="Cox M.P."/>
            <person name="Datema E."/>
            <person name="de Vries R.P."/>
            <person name="Dhillon B."/>
            <person name="Ganley A.R."/>
            <person name="Griffiths S.A."/>
            <person name="Guo Y."/>
            <person name="Hamelin R.C."/>
            <person name="Henrissat B."/>
            <person name="Kabir M.S."/>
            <person name="Jashni M.K."/>
            <person name="Kema G."/>
            <person name="Klaubauf S."/>
            <person name="Lapidus A."/>
            <person name="Levasseur A."/>
            <person name="Lindquist E."/>
            <person name="Mehrabi R."/>
            <person name="Ohm R.A."/>
            <person name="Owen T.J."/>
            <person name="Salamov A."/>
            <person name="Schwelm A."/>
            <person name="Schijlen E."/>
            <person name="Sun H."/>
            <person name="van den Burg H.A."/>
            <person name="van Ham R.C.H.J."/>
            <person name="Zhang S."/>
            <person name="Goodwin S.B."/>
            <person name="Grigoriev I.V."/>
            <person name="Collemare J."/>
            <person name="Bradshaw R.E."/>
        </authorList>
    </citation>
    <scope>NUCLEOTIDE SEQUENCE [LARGE SCALE GENOMIC DNA]</scope>
    <source>
        <strain evidence="9">NZE10 / CBS 128990</strain>
    </source>
</reference>
<evidence type="ECO:0000259" key="7">
    <source>
        <dbReference type="Pfam" id="PF20636"/>
    </source>
</evidence>
<proteinExistence type="inferred from homology"/>
<keyword evidence="4" id="KW-0508">mRNA splicing</keyword>
<keyword evidence="9" id="KW-1185">Reference proteome</keyword>
<dbReference type="CDD" id="cd22852">
    <property type="entry name" value="SMN_C"/>
    <property type="match status" value="1"/>
</dbReference>
<keyword evidence="3" id="KW-0507">mRNA processing</keyword>
<evidence type="ECO:0000256" key="3">
    <source>
        <dbReference type="ARBA" id="ARBA00022664"/>
    </source>
</evidence>
<dbReference type="Pfam" id="PF20636">
    <property type="entry name" value="SMN_G2-BD"/>
    <property type="match status" value="1"/>
</dbReference>
<dbReference type="GO" id="GO:0006397">
    <property type="term" value="P:mRNA processing"/>
    <property type="evidence" value="ECO:0007669"/>
    <property type="project" value="UniProtKB-KW"/>
</dbReference>
<dbReference type="GO" id="GO:0005634">
    <property type="term" value="C:nucleus"/>
    <property type="evidence" value="ECO:0007669"/>
    <property type="project" value="UniProtKB-SubCell"/>
</dbReference>
<evidence type="ECO:0000256" key="6">
    <source>
        <dbReference type="SAM" id="MobiDB-lite"/>
    </source>
</evidence>
<feature type="region of interest" description="Disordered" evidence="6">
    <location>
        <begin position="49"/>
        <end position="78"/>
    </location>
</feature>
<reference evidence="8 9" key="2">
    <citation type="journal article" date="2012" name="PLoS Pathog.">
        <title>Diverse lifestyles and strategies of plant pathogenesis encoded in the genomes of eighteen Dothideomycetes fungi.</title>
        <authorList>
            <person name="Ohm R.A."/>
            <person name="Feau N."/>
            <person name="Henrissat B."/>
            <person name="Schoch C.L."/>
            <person name="Horwitz B.A."/>
            <person name="Barry K.W."/>
            <person name="Condon B.J."/>
            <person name="Copeland A.C."/>
            <person name="Dhillon B."/>
            <person name="Glaser F."/>
            <person name="Hesse C.N."/>
            <person name="Kosti I."/>
            <person name="LaButti K."/>
            <person name="Lindquist E.A."/>
            <person name="Lucas S."/>
            <person name="Salamov A.A."/>
            <person name="Bradshaw R.E."/>
            <person name="Ciuffetti L."/>
            <person name="Hamelin R.C."/>
            <person name="Kema G.H.J."/>
            <person name="Lawrence C."/>
            <person name="Scott J.A."/>
            <person name="Spatafora J.W."/>
            <person name="Turgeon B.G."/>
            <person name="de Wit P.J.G.M."/>
            <person name="Zhong S."/>
            <person name="Goodwin S.B."/>
            <person name="Grigoriev I.V."/>
        </authorList>
    </citation>
    <scope>NUCLEOTIDE SEQUENCE [LARGE SCALE GENOMIC DNA]</scope>
    <source>
        <strain evidence="9">NZE10 / CBS 128990</strain>
    </source>
</reference>
<dbReference type="InterPro" id="IPR047313">
    <property type="entry name" value="SMN_C"/>
</dbReference>